<feature type="signal peptide" evidence="5">
    <location>
        <begin position="1"/>
        <end position="24"/>
    </location>
</feature>
<keyword evidence="3 5" id="KW-0732">Signal</keyword>
<accession>G4R6M0</accession>
<proteinExistence type="inferred from homology"/>
<dbReference type="Pfam" id="PF13458">
    <property type="entry name" value="Peripla_BP_6"/>
    <property type="match status" value="1"/>
</dbReference>
<dbReference type="InterPro" id="IPR000709">
    <property type="entry name" value="Leu_Ile_Val-bd"/>
</dbReference>
<evidence type="ECO:0000256" key="2">
    <source>
        <dbReference type="ARBA" id="ARBA00022448"/>
    </source>
</evidence>
<dbReference type="eggNOG" id="COG0683">
    <property type="taxonomic scope" value="Bacteria"/>
</dbReference>
<evidence type="ECO:0000313" key="7">
    <source>
        <dbReference type="EMBL" id="AEQ51216.1"/>
    </source>
</evidence>
<organism evidence="7 8">
    <name type="scientific">Pelagibacterium halotolerans (strain DSM 22347 / JCM 15775 / CGMCC 1.7692 / B2)</name>
    <dbReference type="NCBI Taxonomy" id="1082931"/>
    <lineage>
        <taxon>Bacteria</taxon>
        <taxon>Pseudomonadati</taxon>
        <taxon>Pseudomonadota</taxon>
        <taxon>Alphaproteobacteria</taxon>
        <taxon>Hyphomicrobiales</taxon>
        <taxon>Devosiaceae</taxon>
        <taxon>Pelagibacterium</taxon>
    </lineage>
</organism>
<name>G4R6M0_PELHB</name>
<gene>
    <name evidence="7" type="ordered locus">KKY_1186</name>
</gene>
<dbReference type="InterPro" id="IPR028081">
    <property type="entry name" value="Leu-bd"/>
</dbReference>
<dbReference type="InterPro" id="IPR051010">
    <property type="entry name" value="BCAA_transport"/>
</dbReference>
<dbReference type="SUPFAM" id="SSF53822">
    <property type="entry name" value="Periplasmic binding protein-like I"/>
    <property type="match status" value="1"/>
</dbReference>
<dbReference type="PRINTS" id="PR00337">
    <property type="entry name" value="LEUILEVALBP"/>
</dbReference>
<evidence type="ECO:0000313" key="8">
    <source>
        <dbReference type="Proteomes" id="UP000008850"/>
    </source>
</evidence>
<reference evidence="7 8" key="1">
    <citation type="journal article" date="2012" name="J. Bacteriol.">
        <title>Complete genome sequence of Pelagibacterium halotolerans B2T.</title>
        <authorList>
            <person name="Huo Y.Y."/>
            <person name="Cheng H."/>
            <person name="Han X.F."/>
            <person name="Jiang X.W."/>
            <person name="Sun C."/>
            <person name="Zhang X.Q."/>
            <person name="Zhu X.F."/>
            <person name="Liu Y.F."/>
            <person name="Li P.F."/>
            <person name="Ni P.X."/>
            <person name="Wu M."/>
        </authorList>
    </citation>
    <scope>NUCLEOTIDE SEQUENCE [LARGE SCALE GENOMIC DNA]</scope>
    <source>
        <strain evidence="8">DSM 22347 / JCM 15775 / CGMCC 1.7692 / B2</strain>
    </source>
</reference>
<dbReference type="PANTHER" id="PTHR30483:SF6">
    <property type="entry name" value="PERIPLASMIC BINDING PROTEIN OF ABC TRANSPORTER FOR NATURAL AMINO ACIDS"/>
    <property type="match status" value="1"/>
</dbReference>
<keyword evidence="4" id="KW-0029">Amino-acid transport</keyword>
<evidence type="ECO:0000256" key="1">
    <source>
        <dbReference type="ARBA" id="ARBA00010062"/>
    </source>
</evidence>
<keyword evidence="2" id="KW-0813">Transport</keyword>
<dbReference type="Proteomes" id="UP000008850">
    <property type="component" value="Chromosome"/>
</dbReference>
<dbReference type="PATRIC" id="fig|1082931.4.peg.1170"/>
<evidence type="ECO:0000259" key="6">
    <source>
        <dbReference type="Pfam" id="PF13458"/>
    </source>
</evidence>
<sequence>MNIVKLLATSVAMLALAGATYAQEAVRIGVVAELSGAGAPSGTNWRDGARLAVEEINAEGGILGRMVEITEYDTQTDPQVSRALVQKAIDEGAFAIWGTIYSGSTIVNMLVAMQNGVPQFVGSEAPPIVQQGNPYIFRTSMGAQKGVPGLTPYFTDTLGVEKVGVAWTNNEFGKGGHDVFIQEMENVGIEVVADISSEQGQADFASDVSQLRDSGAEAIFVYMNQEESARFLIEARKQGISVPLVGEVTLNDQKVIELAGDAANGAIAHVGLTTAAPEIAAFGEKFNERYGREPIQDAIKGYIAAWATKYVTEMVGEFDQEAFVETMHGLCLPADQYPNILLDICWDETGEVSRPSFMVEVQDGSPVVIERLPAN</sequence>
<dbReference type="PANTHER" id="PTHR30483">
    <property type="entry name" value="LEUCINE-SPECIFIC-BINDING PROTEIN"/>
    <property type="match status" value="1"/>
</dbReference>
<feature type="domain" description="Leucine-binding protein" evidence="6">
    <location>
        <begin position="26"/>
        <end position="364"/>
    </location>
</feature>
<dbReference type="Gene3D" id="3.40.50.2300">
    <property type="match status" value="2"/>
</dbReference>
<protein>
    <submittedName>
        <fullName evidence="7">Branched-chain amino acid ABC transporter, amino acid-binding protein</fullName>
    </submittedName>
</protein>
<evidence type="ECO:0000256" key="4">
    <source>
        <dbReference type="ARBA" id="ARBA00022970"/>
    </source>
</evidence>
<dbReference type="AlphaFoldDB" id="G4R6M0"/>
<dbReference type="EMBL" id="CP003075">
    <property type="protein sequence ID" value="AEQ51216.1"/>
    <property type="molecule type" value="Genomic_DNA"/>
</dbReference>
<dbReference type="GO" id="GO:0006865">
    <property type="term" value="P:amino acid transport"/>
    <property type="evidence" value="ECO:0007669"/>
    <property type="project" value="UniProtKB-KW"/>
</dbReference>
<feature type="chain" id="PRO_5003467773" evidence="5">
    <location>
        <begin position="25"/>
        <end position="375"/>
    </location>
</feature>
<dbReference type="RefSeq" id="WP_014130365.1">
    <property type="nucleotide sequence ID" value="NC_016078.1"/>
</dbReference>
<evidence type="ECO:0000256" key="3">
    <source>
        <dbReference type="ARBA" id="ARBA00022729"/>
    </source>
</evidence>
<dbReference type="KEGG" id="phl:KKY_1186"/>
<comment type="similarity">
    <text evidence="1">Belongs to the leucine-binding protein family.</text>
</comment>
<dbReference type="HOGENOM" id="CLU_027128_6_2_5"/>
<evidence type="ECO:0000256" key="5">
    <source>
        <dbReference type="SAM" id="SignalP"/>
    </source>
</evidence>
<dbReference type="InterPro" id="IPR028082">
    <property type="entry name" value="Peripla_BP_I"/>
</dbReference>
<keyword evidence="8" id="KW-1185">Reference proteome</keyword>
<dbReference type="STRING" id="1082931.KKY_1186"/>